<dbReference type="PROSITE" id="PS51257">
    <property type="entry name" value="PROKAR_LIPOPROTEIN"/>
    <property type="match status" value="1"/>
</dbReference>
<name>A0A291RPU9_9NOCA</name>
<dbReference type="RefSeq" id="WP_098696213.1">
    <property type="nucleotide sequence ID" value="NZ_CP023778.1"/>
</dbReference>
<accession>A0A291RPU9</accession>
<sequence length="151" mass="15319">MKLIIGIVAAAAAVPLLSGCTSDGFSANTSLRAIGSPAPSATPRGGTTGPAPAPATKSYTVVIEVHGSGSVRNMVWHIGWESRMGGAQVTPHSPVHIQRTVTTDSPFQATIYGNTDPGADLRCSIAVDGTVLVHQSNTARGLSCETTVPAG</sequence>
<keyword evidence="1" id="KW-0732">Signal</keyword>
<dbReference type="EMBL" id="CP023778">
    <property type="protein sequence ID" value="ATL69172.1"/>
    <property type="molecule type" value="Genomic_DNA"/>
</dbReference>
<dbReference type="AlphaFoldDB" id="A0A291RPU9"/>
<evidence type="ECO:0000313" key="2">
    <source>
        <dbReference type="EMBL" id="ATL69172.1"/>
    </source>
</evidence>
<gene>
    <name evidence="2" type="ORF">CRH09_26325</name>
</gene>
<protein>
    <submittedName>
        <fullName evidence="2">Uncharacterized protein</fullName>
    </submittedName>
</protein>
<evidence type="ECO:0000313" key="3">
    <source>
        <dbReference type="Proteomes" id="UP000221961"/>
    </source>
</evidence>
<proteinExistence type="predicted"/>
<evidence type="ECO:0000256" key="1">
    <source>
        <dbReference type="SAM" id="SignalP"/>
    </source>
</evidence>
<organism evidence="2 3">
    <name type="scientific">Nocardia terpenica</name>
    <dbReference type="NCBI Taxonomy" id="455432"/>
    <lineage>
        <taxon>Bacteria</taxon>
        <taxon>Bacillati</taxon>
        <taxon>Actinomycetota</taxon>
        <taxon>Actinomycetes</taxon>
        <taxon>Mycobacteriales</taxon>
        <taxon>Nocardiaceae</taxon>
        <taxon>Nocardia</taxon>
    </lineage>
</organism>
<dbReference type="KEGG" id="ntp:CRH09_26325"/>
<reference evidence="2 3" key="1">
    <citation type="submission" date="2017-10" db="EMBL/GenBank/DDBJ databases">
        <title>Comparative genomics between pathogenic Norcardia.</title>
        <authorList>
            <person name="Zeng L."/>
        </authorList>
    </citation>
    <scope>NUCLEOTIDE SEQUENCE [LARGE SCALE GENOMIC DNA]</scope>
    <source>
        <strain evidence="2 3">NC_YFY_NT001</strain>
    </source>
</reference>
<dbReference type="Proteomes" id="UP000221961">
    <property type="component" value="Chromosome"/>
</dbReference>
<dbReference type="GeneID" id="88360847"/>
<feature type="signal peptide" evidence="1">
    <location>
        <begin position="1"/>
        <end position="18"/>
    </location>
</feature>
<feature type="chain" id="PRO_5039332867" evidence="1">
    <location>
        <begin position="19"/>
        <end position="151"/>
    </location>
</feature>